<comment type="caution">
    <text evidence="1">The sequence shown here is derived from an EMBL/GenBank/DDBJ whole genome shotgun (WGS) entry which is preliminary data.</text>
</comment>
<sequence length="97" mass="10857">MAHFFKTLGEDFKKAMNEMDEEMSPDDVKKKDDAALQSAIEAILADPNIAKLDLNAKDALKAQLEERMQKIVDQSFQDGFSCGYMNGSMVSDEEGFE</sequence>
<protein>
    <submittedName>
        <fullName evidence="1">Uncharacterized protein</fullName>
    </submittedName>
</protein>
<dbReference type="Proteomes" id="UP000308836">
    <property type="component" value="Unassembled WGS sequence"/>
</dbReference>
<dbReference type="EMBL" id="SRYG01000001">
    <property type="protein sequence ID" value="TGY67227.1"/>
    <property type="molecule type" value="Genomic_DNA"/>
</dbReference>
<keyword evidence="2" id="KW-1185">Reference proteome</keyword>
<proteinExistence type="predicted"/>
<organism evidence="1 2">
    <name type="scientific">Dubosiella muris</name>
    <dbReference type="NCBI Taxonomy" id="3038133"/>
    <lineage>
        <taxon>Bacteria</taxon>
        <taxon>Bacillati</taxon>
        <taxon>Bacillota</taxon>
        <taxon>Erysipelotrichia</taxon>
        <taxon>Erysipelotrichales</taxon>
        <taxon>Erysipelotrichaceae</taxon>
        <taxon>Dubosiella</taxon>
    </lineage>
</organism>
<evidence type="ECO:0000313" key="1">
    <source>
        <dbReference type="EMBL" id="TGY67227.1"/>
    </source>
</evidence>
<reference evidence="1" key="1">
    <citation type="submission" date="2019-04" db="EMBL/GenBank/DDBJ databases">
        <title>Microbes associate with the intestines of laboratory mice.</title>
        <authorList>
            <person name="Navarre W."/>
            <person name="Wong E."/>
            <person name="Huang K."/>
            <person name="Tropini C."/>
            <person name="Ng K."/>
            <person name="Yu B."/>
        </authorList>
    </citation>
    <scope>NUCLEOTIDE SEQUENCE</scope>
    <source>
        <strain evidence="1">NM09_H32</strain>
    </source>
</reference>
<accession>A0AC61RA23</accession>
<evidence type="ECO:0000313" key="2">
    <source>
        <dbReference type="Proteomes" id="UP000308836"/>
    </source>
</evidence>
<name>A0AC61RA23_9FIRM</name>
<gene>
    <name evidence="1" type="ORF">E5336_00145</name>
</gene>